<evidence type="ECO:0000313" key="2">
    <source>
        <dbReference type="Proteomes" id="UP000327493"/>
    </source>
</evidence>
<gene>
    <name evidence="1" type="ORF">FQN60_000902</name>
</gene>
<dbReference type="AlphaFoldDB" id="A0A5J5D2Y9"/>
<protein>
    <submittedName>
        <fullName evidence="1">Uncharacterized protein</fullName>
    </submittedName>
</protein>
<evidence type="ECO:0000313" key="1">
    <source>
        <dbReference type="EMBL" id="KAA8587066.1"/>
    </source>
</evidence>
<name>A0A5J5D2Y9_9PERO</name>
<keyword evidence="2" id="KW-1185">Reference proteome</keyword>
<dbReference type="EMBL" id="VOFY01000013">
    <property type="protein sequence ID" value="KAA8587066.1"/>
    <property type="molecule type" value="Genomic_DNA"/>
</dbReference>
<organism evidence="1 2">
    <name type="scientific">Etheostoma spectabile</name>
    <name type="common">orangethroat darter</name>
    <dbReference type="NCBI Taxonomy" id="54343"/>
    <lineage>
        <taxon>Eukaryota</taxon>
        <taxon>Metazoa</taxon>
        <taxon>Chordata</taxon>
        <taxon>Craniata</taxon>
        <taxon>Vertebrata</taxon>
        <taxon>Euteleostomi</taxon>
        <taxon>Actinopterygii</taxon>
        <taxon>Neopterygii</taxon>
        <taxon>Teleostei</taxon>
        <taxon>Neoteleostei</taxon>
        <taxon>Acanthomorphata</taxon>
        <taxon>Eupercaria</taxon>
        <taxon>Perciformes</taxon>
        <taxon>Percoidei</taxon>
        <taxon>Percidae</taxon>
        <taxon>Etheostomatinae</taxon>
        <taxon>Etheostoma</taxon>
    </lineage>
</organism>
<dbReference type="Proteomes" id="UP000327493">
    <property type="component" value="Chromosome 13"/>
</dbReference>
<accession>A0A5J5D2Y9</accession>
<proteinExistence type="predicted"/>
<sequence>MSTVILTQPSPSVYIHQRPQITIANGFNQLHQHSKNLYLYKSQCGDCVLAPGDSDRSSFIVASSEVEEIEVGSTELLLSKDEEADEGRDTTMYFCIGRELVSPGPLPDSSFTKGCKVEVALGTVLVTGEADWEELRVIT</sequence>
<comment type="caution">
    <text evidence="1">The sequence shown here is derived from an EMBL/GenBank/DDBJ whole genome shotgun (WGS) entry which is preliminary data.</text>
</comment>
<reference evidence="1 2" key="1">
    <citation type="submission" date="2019-08" db="EMBL/GenBank/DDBJ databases">
        <title>A chromosome-level genome assembly, high-density linkage maps, and genome scans reveal the genomic architecture of hybrid incompatibilities underlying speciation via character displacement in darters (Percidae: Etheostominae).</title>
        <authorList>
            <person name="Moran R.L."/>
            <person name="Catchen J.M."/>
            <person name="Fuller R.C."/>
        </authorList>
    </citation>
    <scope>NUCLEOTIDE SEQUENCE [LARGE SCALE GENOMIC DNA]</scope>
    <source>
        <strain evidence="1">EspeVRDwgs_2016</strain>
        <tissue evidence="1">Muscle</tissue>
    </source>
</reference>